<organism evidence="2 3">
    <name type="scientific">Rhizobium tropici</name>
    <dbReference type="NCBI Taxonomy" id="398"/>
    <lineage>
        <taxon>Bacteria</taxon>
        <taxon>Pseudomonadati</taxon>
        <taxon>Pseudomonadota</taxon>
        <taxon>Alphaproteobacteria</taxon>
        <taxon>Hyphomicrobiales</taxon>
        <taxon>Rhizobiaceae</taxon>
        <taxon>Rhizobium/Agrobacterium group</taxon>
        <taxon>Rhizobium</taxon>
    </lineage>
</organism>
<reference evidence="2 3" key="1">
    <citation type="submission" date="2018-06" db="EMBL/GenBank/DDBJ databases">
        <title>Whole Genome Sequence of an efficient microsymbiont, Rhizobium tropici.</title>
        <authorList>
            <person name="Srinivasan R."/>
            <person name="Singh H.V."/>
            <person name="Srivastava R."/>
            <person name="Kumari B."/>
            <person name="Radhakrishna A."/>
        </authorList>
    </citation>
    <scope>NUCLEOTIDE SEQUENCE [LARGE SCALE GENOMIC DNA]</scope>
    <source>
        <strain evidence="2 3">IGFRI Rhizo-19</strain>
    </source>
</reference>
<comment type="caution">
    <text evidence="2">The sequence shown here is derived from an EMBL/GenBank/DDBJ whole genome shotgun (WGS) entry which is preliminary data.</text>
</comment>
<keyword evidence="1" id="KW-0732">Signal</keyword>
<name>A0A329YMB3_RHITR</name>
<evidence type="ECO:0000256" key="1">
    <source>
        <dbReference type="SAM" id="SignalP"/>
    </source>
</evidence>
<dbReference type="OrthoDB" id="9934870at2"/>
<proteinExistence type="predicted"/>
<gene>
    <name evidence="2" type="ORF">DQ393_06785</name>
</gene>
<protein>
    <submittedName>
        <fullName evidence="2">Uncharacterized protein</fullName>
    </submittedName>
</protein>
<accession>A0A329YMB3</accession>
<dbReference type="AlphaFoldDB" id="A0A329YMB3"/>
<dbReference type="RefSeq" id="WP_146758964.1">
    <property type="nucleotide sequence ID" value="NZ_QMKK01000022.1"/>
</dbReference>
<dbReference type="Proteomes" id="UP000251205">
    <property type="component" value="Unassembled WGS sequence"/>
</dbReference>
<evidence type="ECO:0000313" key="2">
    <source>
        <dbReference type="EMBL" id="RAX42515.1"/>
    </source>
</evidence>
<feature type="signal peptide" evidence="1">
    <location>
        <begin position="1"/>
        <end position="23"/>
    </location>
</feature>
<sequence length="340" mass="37560">MRMRYLSILLPMLVGFGAAPSVAQPAACLTKTDDGGLQVGRNASVTSEKKEFYESSKAYPVRTFSDRAATGKTAEFCLRYEIENVGQDHIQNLYWGLAGISVKDFRPGAHDRQSRSQQLQSFKDPEIDRTVLNAFTNNKAESQVWRVETQTAKATASPFAEVVAVDREQFLPGAVLQVLAANSIAQRGLLKVVNIEEGKPIYPIRQTVSGEGIDLEVNSRVVLDGSSVSFQTDVSLGGESAGNARIAMPALLALADTKAAGAPEYYDAYLSSVETQRSEFIGDFKQQRFSTTLDRRALLHNSLFLSEHVITVRANDNEYCYRFQSYLPFAVNYDLDRCAQ</sequence>
<dbReference type="EMBL" id="QMKK01000022">
    <property type="protein sequence ID" value="RAX42515.1"/>
    <property type="molecule type" value="Genomic_DNA"/>
</dbReference>
<evidence type="ECO:0000313" key="3">
    <source>
        <dbReference type="Proteomes" id="UP000251205"/>
    </source>
</evidence>
<feature type="chain" id="PRO_5016313390" evidence="1">
    <location>
        <begin position="24"/>
        <end position="340"/>
    </location>
</feature>